<dbReference type="RefSeq" id="XP_040779283.1">
    <property type="nucleotide sequence ID" value="XM_040925416.1"/>
</dbReference>
<dbReference type="EMBL" id="MU032345">
    <property type="protein sequence ID" value="KAF3768322.1"/>
    <property type="molecule type" value="Genomic_DNA"/>
</dbReference>
<accession>A0A9P4Y7G9</accession>
<gene>
    <name evidence="2" type="ORF">M406DRAFT_71379</name>
</gene>
<proteinExistence type="predicted"/>
<sequence>MPAKWDLDDQIIFIILKIYIEAPKHQQKLSWYSSAVETSYARNQGAPAAAEAEVTPTTPADQEPDEADDPTFRALEQEANAATDNADEGLRDGGVITGAGPFATPAALQDCDVPSYIRERLIREWVQADKPTTYLHNGQTQ</sequence>
<feature type="compositionally biased region" description="Low complexity" evidence="1">
    <location>
        <begin position="46"/>
        <end position="61"/>
    </location>
</feature>
<evidence type="ECO:0000313" key="3">
    <source>
        <dbReference type="Proteomes" id="UP000803844"/>
    </source>
</evidence>
<dbReference type="Proteomes" id="UP000803844">
    <property type="component" value="Unassembled WGS sequence"/>
</dbReference>
<comment type="caution">
    <text evidence="2">The sequence shown here is derived from an EMBL/GenBank/DDBJ whole genome shotgun (WGS) entry which is preliminary data.</text>
</comment>
<reference evidence="2" key="1">
    <citation type="journal article" date="2020" name="Phytopathology">
        <title>Genome sequence of the chestnut blight fungus Cryphonectria parasitica EP155: A fundamental resource for an archetypical invasive plant pathogen.</title>
        <authorList>
            <person name="Crouch J.A."/>
            <person name="Dawe A."/>
            <person name="Aerts A."/>
            <person name="Barry K."/>
            <person name="Churchill A.C.L."/>
            <person name="Grimwood J."/>
            <person name="Hillman B."/>
            <person name="Milgroom M.G."/>
            <person name="Pangilinan J."/>
            <person name="Smith M."/>
            <person name="Salamov A."/>
            <person name="Schmutz J."/>
            <person name="Yadav J."/>
            <person name="Grigoriev I.V."/>
            <person name="Nuss D."/>
        </authorList>
    </citation>
    <scope>NUCLEOTIDE SEQUENCE</scope>
    <source>
        <strain evidence="2">EP155</strain>
    </source>
</reference>
<evidence type="ECO:0000313" key="2">
    <source>
        <dbReference type="EMBL" id="KAF3768322.1"/>
    </source>
</evidence>
<dbReference type="GeneID" id="63842545"/>
<feature type="region of interest" description="Disordered" evidence="1">
    <location>
        <begin position="42"/>
        <end position="97"/>
    </location>
</feature>
<dbReference type="AlphaFoldDB" id="A0A9P4Y7G9"/>
<organism evidence="2 3">
    <name type="scientific">Cryphonectria parasitica (strain ATCC 38755 / EP155)</name>
    <dbReference type="NCBI Taxonomy" id="660469"/>
    <lineage>
        <taxon>Eukaryota</taxon>
        <taxon>Fungi</taxon>
        <taxon>Dikarya</taxon>
        <taxon>Ascomycota</taxon>
        <taxon>Pezizomycotina</taxon>
        <taxon>Sordariomycetes</taxon>
        <taxon>Sordariomycetidae</taxon>
        <taxon>Diaporthales</taxon>
        <taxon>Cryphonectriaceae</taxon>
        <taxon>Cryphonectria-Endothia species complex</taxon>
        <taxon>Cryphonectria</taxon>
    </lineage>
</organism>
<keyword evidence="3" id="KW-1185">Reference proteome</keyword>
<protein>
    <submittedName>
        <fullName evidence="2">Uncharacterized protein</fullName>
    </submittedName>
</protein>
<name>A0A9P4Y7G9_CRYP1</name>
<evidence type="ECO:0000256" key="1">
    <source>
        <dbReference type="SAM" id="MobiDB-lite"/>
    </source>
</evidence>